<dbReference type="Gene3D" id="3.10.129.10">
    <property type="entry name" value="Hotdog Thioesterase"/>
    <property type="match status" value="1"/>
</dbReference>
<dbReference type="GO" id="GO:0036297">
    <property type="term" value="P:interstrand cross-link repair"/>
    <property type="evidence" value="ECO:0007669"/>
    <property type="project" value="TreeGrafter"/>
</dbReference>
<dbReference type="Proteomes" id="UP000290289">
    <property type="component" value="Chromosome 3"/>
</dbReference>
<dbReference type="InterPro" id="IPR011604">
    <property type="entry name" value="PDDEXK-like_dom_sf"/>
</dbReference>
<dbReference type="EMBL" id="RDQH01000329">
    <property type="protein sequence ID" value="RXI04528.1"/>
    <property type="molecule type" value="Genomic_DNA"/>
</dbReference>
<keyword evidence="5" id="KW-1185">Reference proteome</keyword>
<comment type="similarity">
    <text evidence="1">Belongs to the EXO5 family.</text>
</comment>
<dbReference type="PANTHER" id="PTHR14464">
    <property type="entry name" value="EXONUCLEASE V"/>
    <property type="match status" value="1"/>
</dbReference>
<reference evidence="4 5" key="1">
    <citation type="submission" date="2018-10" db="EMBL/GenBank/DDBJ databases">
        <title>A high-quality apple genome assembly.</title>
        <authorList>
            <person name="Hu J."/>
        </authorList>
    </citation>
    <scope>NUCLEOTIDE SEQUENCE [LARGE SCALE GENOMIC DNA]</scope>
    <source>
        <strain evidence="5">cv. HFTH1</strain>
        <tissue evidence="4">Young leaf</tissue>
    </source>
</reference>
<dbReference type="InterPro" id="IPR019190">
    <property type="entry name" value="EXOV"/>
</dbReference>
<dbReference type="GO" id="GO:0005634">
    <property type="term" value="C:nucleus"/>
    <property type="evidence" value="ECO:0007669"/>
    <property type="project" value="TreeGrafter"/>
</dbReference>
<evidence type="ECO:0000313" key="5">
    <source>
        <dbReference type="Proteomes" id="UP000290289"/>
    </source>
</evidence>
<dbReference type="SUPFAM" id="SSF54637">
    <property type="entry name" value="Thioesterase/thiol ester dehydrase-isomerase"/>
    <property type="match status" value="1"/>
</dbReference>
<feature type="region of interest" description="Disordered" evidence="2">
    <location>
        <begin position="1"/>
        <end position="20"/>
    </location>
</feature>
<evidence type="ECO:0000259" key="3">
    <source>
        <dbReference type="Pfam" id="PF01575"/>
    </source>
</evidence>
<dbReference type="Pfam" id="PF09810">
    <property type="entry name" value="Exo5"/>
    <property type="match status" value="3"/>
</dbReference>
<dbReference type="InterPro" id="IPR002539">
    <property type="entry name" value="MaoC-like_dom"/>
</dbReference>
<comment type="caution">
    <text evidence="4">The sequence shown here is derived from an EMBL/GenBank/DDBJ whole genome shotgun (WGS) entry which is preliminary data.</text>
</comment>
<dbReference type="Gene3D" id="3.90.320.10">
    <property type="match status" value="1"/>
</dbReference>
<dbReference type="Pfam" id="PF01575">
    <property type="entry name" value="MaoC_dehydratas"/>
    <property type="match status" value="1"/>
</dbReference>
<proteinExistence type="inferred from homology"/>
<organism evidence="4 5">
    <name type="scientific">Malus domestica</name>
    <name type="common">Apple</name>
    <name type="synonym">Pyrus malus</name>
    <dbReference type="NCBI Taxonomy" id="3750"/>
    <lineage>
        <taxon>Eukaryota</taxon>
        <taxon>Viridiplantae</taxon>
        <taxon>Streptophyta</taxon>
        <taxon>Embryophyta</taxon>
        <taxon>Tracheophyta</taxon>
        <taxon>Spermatophyta</taxon>
        <taxon>Magnoliopsida</taxon>
        <taxon>eudicotyledons</taxon>
        <taxon>Gunneridae</taxon>
        <taxon>Pentapetalae</taxon>
        <taxon>rosids</taxon>
        <taxon>fabids</taxon>
        <taxon>Rosales</taxon>
        <taxon>Rosaceae</taxon>
        <taxon>Amygdaloideae</taxon>
        <taxon>Maleae</taxon>
        <taxon>Malus</taxon>
    </lineage>
</organism>
<feature type="domain" description="MaoC-like" evidence="3">
    <location>
        <begin position="462"/>
        <end position="515"/>
    </location>
</feature>
<dbReference type="AlphaFoldDB" id="A0A498KAM7"/>
<protein>
    <recommendedName>
        <fullName evidence="3">MaoC-like domain-containing protein</fullName>
    </recommendedName>
</protein>
<accession>A0A498KAM7</accession>
<sequence>MTESPSESISDSPFNHSNKGNDAIVPEIPIEIVSEEEMALLEAAIVSARASFSAIPAIRSSMLSFHGNVRSIQSITALSKRRLSGCSEPDIEDSGGLKSAQKKTRVADSFLHRFRKKGLYVTDITATEWCEKQMEFVLLVGKRKESKAMKAGIARHAKLEEEVVKRVKVRVTSTEDRWALKLLNFITGVNQLLFEGLTRELPLIGFAEGVWMVGVIDEIRMPVMETNRHPILVDTKTRVKDTLPAEPQRRNGRLQLMCYKYIWDDLVADKFPSEKFFTSFSLNPHGILSEEIRKMTANSGFPAETLDDMVRYYRNTCSMLPSAHDQLVLRYELQKDHSLLGEDEFAYDSDWVKNQIQGCLEFWLGEREASYTPEDERWKCRFCQYSSVCPAECADSADYNNTPKYKTFKPVFSMERTTLFRQCLETVTVMLGRNLLLLNLHSTRGWSSAAASFLRFGRTLKRTRVFTNEDVLQYSKVSHDSNPLHFDSLAAGNAGFENRLVQGMLVAALFPNITSSHFLICCVG</sequence>
<name>A0A498KAM7_MALDO</name>
<evidence type="ECO:0000256" key="1">
    <source>
        <dbReference type="ARBA" id="ARBA00009797"/>
    </source>
</evidence>
<dbReference type="GO" id="GO:0045145">
    <property type="term" value="F:single-stranded DNA 5'-3' DNA exonuclease activity"/>
    <property type="evidence" value="ECO:0007669"/>
    <property type="project" value="InterPro"/>
</dbReference>
<dbReference type="PANTHER" id="PTHR14464:SF4">
    <property type="entry name" value="EXONUCLEASE V"/>
    <property type="match status" value="1"/>
</dbReference>
<gene>
    <name evidence="4" type="ORF">DVH24_038802</name>
</gene>
<evidence type="ECO:0000256" key="2">
    <source>
        <dbReference type="SAM" id="MobiDB-lite"/>
    </source>
</evidence>
<evidence type="ECO:0000313" key="4">
    <source>
        <dbReference type="EMBL" id="RXI04528.1"/>
    </source>
</evidence>
<dbReference type="InterPro" id="IPR029069">
    <property type="entry name" value="HotDog_dom_sf"/>
</dbReference>